<feature type="binding site" evidence="7">
    <location>
        <position position="301"/>
    </location>
    <ligand>
        <name>FMN</name>
        <dbReference type="ChEBI" id="CHEBI:58210"/>
    </ligand>
</feature>
<evidence type="ECO:0000256" key="3">
    <source>
        <dbReference type="ARBA" id="ARBA00022643"/>
    </source>
</evidence>
<organism evidence="9 10">
    <name type="scientific">Kwoniella heveanensis BCC8398</name>
    <dbReference type="NCBI Taxonomy" id="1296120"/>
    <lineage>
        <taxon>Eukaryota</taxon>
        <taxon>Fungi</taxon>
        <taxon>Dikarya</taxon>
        <taxon>Basidiomycota</taxon>
        <taxon>Agaricomycotina</taxon>
        <taxon>Tremellomycetes</taxon>
        <taxon>Tremellales</taxon>
        <taxon>Cryptococcaceae</taxon>
        <taxon>Kwoniella</taxon>
    </lineage>
</organism>
<evidence type="ECO:0000256" key="5">
    <source>
        <dbReference type="ARBA" id="ARBA00024042"/>
    </source>
</evidence>
<feature type="binding site" evidence="7">
    <location>
        <position position="306"/>
    </location>
    <ligand>
        <name>glyoxylate</name>
        <dbReference type="ChEBI" id="CHEBI:36655"/>
    </ligand>
</feature>
<feature type="domain" description="FMN hydroxy acid dehydrogenase" evidence="8">
    <location>
        <begin position="28"/>
        <end position="403"/>
    </location>
</feature>
<dbReference type="EMBL" id="KV700125">
    <property type="protein sequence ID" value="OCF34421.1"/>
    <property type="molecule type" value="Genomic_DNA"/>
</dbReference>
<evidence type="ECO:0000313" key="9">
    <source>
        <dbReference type="EMBL" id="OCF34421.1"/>
    </source>
</evidence>
<comment type="cofactor">
    <cofactor evidence="1">
        <name>FMN</name>
        <dbReference type="ChEBI" id="CHEBI:58210"/>
    </cofactor>
</comment>
<feature type="binding site" evidence="7">
    <location>
        <position position="279"/>
    </location>
    <ligand>
        <name>FMN</name>
        <dbReference type="ChEBI" id="CHEBI:58210"/>
    </ligand>
</feature>
<accession>A0A1B9GTR0</accession>
<dbReference type="FunFam" id="3.20.20.70:FF:000132">
    <property type="entry name" value="FMN dependent dehydrogenase"/>
    <property type="match status" value="1"/>
</dbReference>
<dbReference type="PANTHER" id="PTHR10578">
    <property type="entry name" value="S -2-HYDROXY-ACID OXIDASE-RELATED"/>
    <property type="match status" value="1"/>
</dbReference>
<feature type="active site" description="Proton acceptor" evidence="6">
    <location>
        <position position="303"/>
    </location>
</feature>
<comment type="similarity">
    <text evidence="5">Belongs to the FMN-dependent alpha-hydroxy acid dehydrogenase family.</text>
</comment>
<dbReference type="InterPro" id="IPR000262">
    <property type="entry name" value="FMN-dep_DH"/>
</dbReference>
<feature type="binding site" evidence="7">
    <location>
        <position position="54"/>
    </location>
    <ligand>
        <name>glyoxylate</name>
        <dbReference type="ChEBI" id="CHEBI:36655"/>
    </ligand>
</feature>
<dbReference type="OrthoDB" id="25826at2759"/>
<dbReference type="InterPro" id="IPR012133">
    <property type="entry name" value="Alpha-hydoxy_acid_DH_FMN"/>
</dbReference>
<feature type="binding site" evidence="7">
    <location>
        <position position="303"/>
    </location>
    <ligand>
        <name>glyoxylate</name>
        <dbReference type="ChEBI" id="CHEBI:36655"/>
    </ligand>
</feature>
<dbReference type="InterPro" id="IPR013785">
    <property type="entry name" value="Aldolase_TIM"/>
</dbReference>
<dbReference type="GO" id="GO:0016491">
    <property type="term" value="F:oxidoreductase activity"/>
    <property type="evidence" value="ECO:0007669"/>
    <property type="project" value="UniProtKB-KW"/>
</dbReference>
<keyword evidence="2 7" id="KW-0285">Flavoprotein</keyword>
<dbReference type="InterPro" id="IPR037396">
    <property type="entry name" value="FMN_HAD"/>
</dbReference>
<keyword evidence="4" id="KW-0560">Oxidoreductase</keyword>
<gene>
    <name evidence="9" type="ORF">I316_03935</name>
</gene>
<feature type="binding site" evidence="7">
    <location>
        <begin position="355"/>
        <end position="356"/>
    </location>
    <ligand>
        <name>FMN</name>
        <dbReference type="ChEBI" id="CHEBI:58210"/>
    </ligand>
</feature>
<keyword evidence="10" id="KW-1185">Reference proteome</keyword>
<protein>
    <recommendedName>
        <fullName evidence="8">FMN hydroxy acid dehydrogenase domain-containing protein</fullName>
    </recommendedName>
</protein>
<feature type="binding site" evidence="7">
    <location>
        <position position="195"/>
    </location>
    <ligand>
        <name>glyoxylate</name>
        <dbReference type="ChEBI" id="CHEBI:36655"/>
    </ligand>
</feature>
<evidence type="ECO:0000256" key="6">
    <source>
        <dbReference type="PIRSR" id="PIRSR000138-1"/>
    </source>
</evidence>
<sequence>MDPSIQPPREPNFALYQKECFLLSQRGSHPDFSTRPDKLEELAKEKLSQGGWLYASCNAGIGWTDRANREAFYKYRIVPRMAVDTAARDTTIELFGHKINAPVLFAPIGINKIYHPQGELNAAKVAGELKIPYCLSTAGSQPIEDVAKVNGDAPRFFQLYCPHDEELEDSLLQRAWNSGFDVCIMTLDTWQLAWRHEDISQSNYAFYRGIGAEIGLTDPVFKKRIQEAGLDPNNSEDMPKIGEKWIDNVWHGRRSRNNRLAALVKKWKKLSNGRPFLVKGIQHVDDARKAVEIGCDGIVVSNHAGRQVDGAIGSLEALPEVTVGDKCTILFDSGIRTGADVFKALALGAKAVLVGRLYVYGMGIAGEAGVRHVMKSLLAEFDILMNCAGVKKIDDINKSHLRK</sequence>
<evidence type="ECO:0000259" key="8">
    <source>
        <dbReference type="PROSITE" id="PS51349"/>
    </source>
</evidence>
<reference evidence="10" key="2">
    <citation type="submission" date="2013-12" db="EMBL/GenBank/DDBJ databases">
        <title>Evolution of pathogenesis and genome organization in the Tremellales.</title>
        <authorList>
            <person name="Cuomo C."/>
            <person name="Litvintseva A."/>
            <person name="Heitman J."/>
            <person name="Chen Y."/>
            <person name="Sun S."/>
            <person name="Springer D."/>
            <person name="Dromer F."/>
            <person name="Young S."/>
            <person name="Zeng Q."/>
            <person name="Chapman S."/>
            <person name="Gujja S."/>
            <person name="Saif S."/>
            <person name="Birren B."/>
        </authorList>
    </citation>
    <scope>NUCLEOTIDE SEQUENCE [LARGE SCALE GENOMIC DNA]</scope>
    <source>
        <strain evidence="10">BCC8398</strain>
    </source>
</reference>
<dbReference type="Gene3D" id="3.20.20.70">
    <property type="entry name" value="Aldolase class I"/>
    <property type="match status" value="1"/>
</dbReference>
<feature type="binding site" evidence="7">
    <location>
        <begin position="332"/>
        <end position="336"/>
    </location>
    <ligand>
        <name>FMN</name>
        <dbReference type="ChEBI" id="CHEBI:58210"/>
    </ligand>
</feature>
<evidence type="ECO:0000313" key="10">
    <source>
        <dbReference type="Proteomes" id="UP000092666"/>
    </source>
</evidence>
<dbReference type="PANTHER" id="PTHR10578:SF75">
    <property type="entry name" value="L-LACTATE DEHYDROGENASE (AFU_ORTHOLOGUE AFUA_4G07050)"/>
    <property type="match status" value="1"/>
</dbReference>
<dbReference type="STRING" id="1296120.A0A1B9GTR0"/>
<dbReference type="Pfam" id="PF01070">
    <property type="entry name" value="FMN_dh"/>
    <property type="match status" value="1"/>
</dbReference>
<dbReference type="AlphaFoldDB" id="A0A1B9GTR0"/>
<dbReference type="SUPFAM" id="SSF51395">
    <property type="entry name" value="FMN-linked oxidoreductases"/>
    <property type="match status" value="1"/>
</dbReference>
<feature type="binding site" evidence="7">
    <location>
        <position position="158"/>
    </location>
    <ligand>
        <name>FMN</name>
        <dbReference type="ChEBI" id="CHEBI:58210"/>
    </ligand>
</feature>
<feature type="binding site" evidence="7">
    <location>
        <position position="186"/>
    </location>
    <ligand>
        <name>FMN</name>
        <dbReference type="ChEBI" id="CHEBI:58210"/>
    </ligand>
</feature>
<proteinExistence type="inferred from homology"/>
<reference evidence="9 10" key="1">
    <citation type="submission" date="2013-07" db="EMBL/GenBank/DDBJ databases">
        <title>The Genome Sequence of Cryptococcus heveanensis BCC8398.</title>
        <authorList>
            <consortium name="The Broad Institute Genome Sequencing Platform"/>
            <person name="Cuomo C."/>
            <person name="Litvintseva A."/>
            <person name="Chen Y."/>
            <person name="Heitman J."/>
            <person name="Sun S."/>
            <person name="Springer D."/>
            <person name="Dromer F."/>
            <person name="Young S.K."/>
            <person name="Zeng Q."/>
            <person name="Gargeya S."/>
            <person name="Fitzgerald M."/>
            <person name="Abouelleil A."/>
            <person name="Alvarado L."/>
            <person name="Berlin A.M."/>
            <person name="Chapman S.B."/>
            <person name="Dewar J."/>
            <person name="Goldberg J."/>
            <person name="Griggs A."/>
            <person name="Gujja S."/>
            <person name="Hansen M."/>
            <person name="Howarth C."/>
            <person name="Imamovic A."/>
            <person name="Larimer J."/>
            <person name="McCowan C."/>
            <person name="Murphy C."/>
            <person name="Pearson M."/>
            <person name="Priest M."/>
            <person name="Roberts A."/>
            <person name="Saif S."/>
            <person name="Shea T."/>
            <person name="Sykes S."/>
            <person name="Wortman J."/>
            <person name="Nusbaum C."/>
            <person name="Birren B."/>
        </authorList>
    </citation>
    <scope>NUCLEOTIDE SEQUENCE [LARGE SCALE GENOMIC DNA]</scope>
    <source>
        <strain evidence="9 10">BCC8398</strain>
    </source>
</reference>
<dbReference type="GO" id="GO:0010181">
    <property type="term" value="F:FMN binding"/>
    <property type="evidence" value="ECO:0007669"/>
    <property type="project" value="InterPro"/>
</dbReference>
<feature type="binding site" evidence="7">
    <location>
        <begin position="107"/>
        <end position="109"/>
    </location>
    <ligand>
        <name>FMN</name>
        <dbReference type="ChEBI" id="CHEBI:58210"/>
    </ligand>
</feature>
<dbReference type="PROSITE" id="PS51349">
    <property type="entry name" value="FMN_HYDROXY_ACID_DH_2"/>
    <property type="match status" value="1"/>
</dbReference>
<name>A0A1B9GTR0_9TREE</name>
<evidence type="ECO:0000256" key="4">
    <source>
        <dbReference type="ARBA" id="ARBA00023002"/>
    </source>
</evidence>
<keyword evidence="3 7" id="KW-0288">FMN</keyword>
<dbReference type="Proteomes" id="UP000092666">
    <property type="component" value="Unassembled WGS sequence"/>
</dbReference>
<evidence type="ECO:0000256" key="7">
    <source>
        <dbReference type="PIRSR" id="PIRSR000138-2"/>
    </source>
</evidence>
<dbReference type="PIRSF" id="PIRSF000138">
    <property type="entry name" value="Al-hdrx_acd_dh"/>
    <property type="match status" value="1"/>
</dbReference>
<evidence type="ECO:0000256" key="1">
    <source>
        <dbReference type="ARBA" id="ARBA00001917"/>
    </source>
</evidence>
<evidence type="ECO:0000256" key="2">
    <source>
        <dbReference type="ARBA" id="ARBA00022630"/>
    </source>
</evidence>
<feature type="binding site" evidence="7">
    <location>
        <position position="136"/>
    </location>
    <ligand>
        <name>FMN</name>
        <dbReference type="ChEBI" id="CHEBI:58210"/>
    </ligand>
</feature>
<feature type="binding site" evidence="7">
    <location>
        <position position="160"/>
    </location>
    <ligand>
        <name>glyoxylate</name>
        <dbReference type="ChEBI" id="CHEBI:36655"/>
    </ligand>
</feature>